<accession>A0A0F8XJ52</accession>
<gene>
    <name evidence="2" type="ORF">LCGC14_2936890</name>
</gene>
<name>A0A0F8XJ52_9ZZZZ</name>
<evidence type="ECO:0000256" key="1">
    <source>
        <dbReference type="SAM" id="MobiDB-lite"/>
    </source>
</evidence>
<evidence type="ECO:0000313" key="2">
    <source>
        <dbReference type="EMBL" id="KKK69152.1"/>
    </source>
</evidence>
<dbReference type="AlphaFoldDB" id="A0A0F8XJ52"/>
<protein>
    <submittedName>
        <fullName evidence="2">Uncharacterized protein</fullName>
    </submittedName>
</protein>
<proteinExistence type="predicted"/>
<feature type="non-terminal residue" evidence="2">
    <location>
        <position position="71"/>
    </location>
</feature>
<organism evidence="2">
    <name type="scientific">marine sediment metagenome</name>
    <dbReference type="NCBI Taxonomy" id="412755"/>
    <lineage>
        <taxon>unclassified sequences</taxon>
        <taxon>metagenomes</taxon>
        <taxon>ecological metagenomes</taxon>
    </lineage>
</organism>
<dbReference type="EMBL" id="LAZR01058792">
    <property type="protein sequence ID" value="KKK69152.1"/>
    <property type="molecule type" value="Genomic_DNA"/>
</dbReference>
<reference evidence="2" key="1">
    <citation type="journal article" date="2015" name="Nature">
        <title>Complex archaea that bridge the gap between prokaryotes and eukaryotes.</title>
        <authorList>
            <person name="Spang A."/>
            <person name="Saw J.H."/>
            <person name="Jorgensen S.L."/>
            <person name="Zaremba-Niedzwiedzka K."/>
            <person name="Martijn J."/>
            <person name="Lind A.E."/>
            <person name="van Eijk R."/>
            <person name="Schleper C."/>
            <person name="Guy L."/>
            <person name="Ettema T.J."/>
        </authorList>
    </citation>
    <scope>NUCLEOTIDE SEQUENCE</scope>
</reference>
<sequence>MNLPSLRPGSGSLPARPPSRPPSTSGSRPGLDPVLSWCFAHGSEEFTYLADAPRRGPGCVYAHAGRGPCDV</sequence>
<comment type="caution">
    <text evidence="2">The sequence shown here is derived from an EMBL/GenBank/DDBJ whole genome shotgun (WGS) entry which is preliminary data.</text>
</comment>
<feature type="region of interest" description="Disordered" evidence="1">
    <location>
        <begin position="1"/>
        <end position="29"/>
    </location>
</feature>